<dbReference type="Proteomes" id="UP000272942">
    <property type="component" value="Unassembled WGS sequence"/>
</dbReference>
<evidence type="ECO:0000313" key="9">
    <source>
        <dbReference type="EMBL" id="VDP84011.1"/>
    </source>
</evidence>
<evidence type="ECO:0000259" key="8">
    <source>
        <dbReference type="PROSITE" id="PS50305"/>
    </source>
</evidence>
<dbReference type="EMBL" id="UZAN01046309">
    <property type="protein sequence ID" value="VDP84011.1"/>
    <property type="molecule type" value="Genomic_DNA"/>
</dbReference>
<evidence type="ECO:0000256" key="4">
    <source>
        <dbReference type="ARBA" id="ARBA00023027"/>
    </source>
</evidence>
<evidence type="ECO:0000256" key="5">
    <source>
        <dbReference type="ARBA" id="ARBA00048378"/>
    </source>
</evidence>
<comment type="catalytic activity">
    <reaction evidence="5">
        <text>N(6)-hexadecanoyl-L-lysyl-[protein] + NAD(+) + H2O = 2''-O-hexadecanoyl-ADP-D-ribose + nicotinamide + L-lysyl-[protein]</text>
        <dbReference type="Rhea" id="RHEA:70563"/>
        <dbReference type="Rhea" id="RHEA-COMP:9752"/>
        <dbReference type="Rhea" id="RHEA-COMP:14175"/>
        <dbReference type="ChEBI" id="CHEBI:15377"/>
        <dbReference type="ChEBI" id="CHEBI:17154"/>
        <dbReference type="ChEBI" id="CHEBI:29969"/>
        <dbReference type="ChEBI" id="CHEBI:57540"/>
        <dbReference type="ChEBI" id="CHEBI:138936"/>
        <dbReference type="ChEBI" id="CHEBI:189673"/>
    </reaction>
    <physiologicalReaction direction="left-to-right" evidence="5">
        <dbReference type="Rhea" id="RHEA:70564"/>
    </physiologicalReaction>
</comment>
<feature type="active site" description="Proton acceptor" evidence="7">
    <location>
        <position position="179"/>
    </location>
</feature>
<keyword evidence="3 7" id="KW-0862">Zinc</keyword>
<feature type="binding site" evidence="7">
    <location>
        <position position="227"/>
    </location>
    <ligand>
        <name>Zn(2+)</name>
        <dbReference type="ChEBI" id="CHEBI:29105"/>
    </ligand>
</feature>
<evidence type="ECO:0000313" key="10">
    <source>
        <dbReference type="Proteomes" id="UP000272942"/>
    </source>
</evidence>
<gene>
    <name evidence="9" type="ORF">ECPE_LOCUS8684</name>
</gene>
<dbReference type="InterPro" id="IPR026590">
    <property type="entry name" value="Ssirtuin_cat_dom"/>
</dbReference>
<evidence type="ECO:0000256" key="2">
    <source>
        <dbReference type="ARBA" id="ARBA00022723"/>
    </source>
</evidence>
<organism evidence="11">
    <name type="scientific">Echinostoma caproni</name>
    <dbReference type="NCBI Taxonomy" id="27848"/>
    <lineage>
        <taxon>Eukaryota</taxon>
        <taxon>Metazoa</taxon>
        <taxon>Spiralia</taxon>
        <taxon>Lophotrochozoa</taxon>
        <taxon>Platyhelminthes</taxon>
        <taxon>Trematoda</taxon>
        <taxon>Digenea</taxon>
        <taxon>Plagiorchiida</taxon>
        <taxon>Echinostomata</taxon>
        <taxon>Echinostomatoidea</taxon>
        <taxon>Echinostomatidae</taxon>
        <taxon>Echinostoma</taxon>
    </lineage>
</organism>
<dbReference type="PANTHER" id="PTHR11085">
    <property type="entry name" value="NAD-DEPENDENT PROTEIN DEACYLASE SIRTUIN-5, MITOCHONDRIAL-RELATED"/>
    <property type="match status" value="1"/>
</dbReference>
<dbReference type="WBParaSite" id="ECPE_0000871001-mRNA-1">
    <property type="protein sequence ID" value="ECPE_0000871001-mRNA-1"/>
    <property type="gene ID" value="ECPE_0000871001"/>
</dbReference>
<keyword evidence="1" id="KW-0808">Transferase</keyword>
<dbReference type="Gene3D" id="3.40.50.1220">
    <property type="entry name" value="TPP-binding domain"/>
    <property type="match status" value="1"/>
</dbReference>
<evidence type="ECO:0000256" key="6">
    <source>
        <dbReference type="ARBA" id="ARBA00048905"/>
    </source>
</evidence>
<comment type="catalytic activity">
    <reaction evidence="6">
        <text>N(6)-tetradecanoyl-L-lysyl-[protein] + NAD(+) + H2O = 2''-O-tetradecanoyl-ADP-D-ribose + nicotinamide + L-lysyl-[protein]</text>
        <dbReference type="Rhea" id="RHEA:70567"/>
        <dbReference type="Rhea" id="RHEA-COMP:9752"/>
        <dbReference type="Rhea" id="RHEA-COMP:15437"/>
        <dbReference type="ChEBI" id="CHEBI:15377"/>
        <dbReference type="ChEBI" id="CHEBI:17154"/>
        <dbReference type="ChEBI" id="CHEBI:29969"/>
        <dbReference type="ChEBI" id="CHEBI:57540"/>
        <dbReference type="ChEBI" id="CHEBI:141129"/>
        <dbReference type="ChEBI" id="CHEBI:189674"/>
    </reaction>
    <physiologicalReaction direction="left-to-right" evidence="6">
        <dbReference type="Rhea" id="RHEA:70568"/>
    </physiologicalReaction>
</comment>
<feature type="binding site" evidence="7">
    <location>
        <position position="222"/>
    </location>
    <ligand>
        <name>Zn(2+)</name>
        <dbReference type="ChEBI" id="CHEBI:29105"/>
    </ligand>
</feature>
<accession>A0A183ANZ9</accession>
<proteinExistence type="predicted"/>
<evidence type="ECO:0000256" key="7">
    <source>
        <dbReference type="PROSITE-ProRule" id="PRU00236"/>
    </source>
</evidence>
<dbReference type="InterPro" id="IPR003000">
    <property type="entry name" value="Sirtuin"/>
</dbReference>
<dbReference type="GO" id="GO:0017136">
    <property type="term" value="F:histone deacetylase activity, NAD-dependent"/>
    <property type="evidence" value="ECO:0007669"/>
    <property type="project" value="TreeGrafter"/>
</dbReference>
<dbReference type="SUPFAM" id="SSF52467">
    <property type="entry name" value="DHS-like NAD/FAD-binding domain"/>
    <property type="match status" value="1"/>
</dbReference>
<feature type="binding site" evidence="7">
    <location>
        <position position="187"/>
    </location>
    <ligand>
        <name>Zn(2+)</name>
        <dbReference type="ChEBI" id="CHEBI:29105"/>
    </ligand>
</feature>
<dbReference type="InterPro" id="IPR029035">
    <property type="entry name" value="DHS-like_NAD/FAD-binding_dom"/>
</dbReference>
<protein>
    <submittedName>
        <fullName evidence="11">Deacetylase sirtuin-type domain-containing protein</fullName>
    </submittedName>
</protein>
<reference evidence="11" key="1">
    <citation type="submission" date="2016-06" db="UniProtKB">
        <authorList>
            <consortium name="WormBaseParasite"/>
        </authorList>
    </citation>
    <scope>IDENTIFICATION</scope>
</reference>
<dbReference type="AlphaFoldDB" id="A0A183ANZ9"/>
<dbReference type="GO" id="GO:0005634">
    <property type="term" value="C:nucleus"/>
    <property type="evidence" value="ECO:0007669"/>
    <property type="project" value="TreeGrafter"/>
</dbReference>
<sequence length="319" mass="36639">MQTRKKVSKGDLEEWEGIKERERIISQQKMDNIVDNMCVKLRAADLCFDQTLDQGICNPSQLIFMDRFRRHSRLESLDLEGIAKLISSGQVKRIVTMVGAGISTAAGIPDFRSPNSGVYDNLQEFNLPYPMAVFTLDYFQRDPRAFFEVSRRLYRPEAKNVDNLERLSGLPEDKFIEAHGTFNTGHCMKCKTEYNFNYMRGKIINKLSPKTDRILAKEVPTCSVHNCRGVVKPGNFEFNSLSMHPIMYLFQTDVVLFGENLPRKFYANYARDFSACDLLIIMGTSLQVLPFCGLIHRVATNVPRLYLNRDYNSDQSTVR</sequence>
<keyword evidence="10" id="KW-1185">Reference proteome</keyword>
<dbReference type="GO" id="GO:0070403">
    <property type="term" value="F:NAD+ binding"/>
    <property type="evidence" value="ECO:0007669"/>
    <property type="project" value="InterPro"/>
</dbReference>
<feature type="domain" description="Deacetylase sirtuin-type" evidence="8">
    <location>
        <begin position="72"/>
        <end position="319"/>
    </location>
</feature>
<dbReference type="InterPro" id="IPR050134">
    <property type="entry name" value="NAD-dep_sirtuin_deacylases"/>
</dbReference>
<keyword evidence="2 7" id="KW-0479">Metal-binding</keyword>
<keyword evidence="4" id="KW-0520">NAD</keyword>
<dbReference type="OrthoDB" id="420264at2759"/>
<reference evidence="9 10" key="2">
    <citation type="submission" date="2018-11" db="EMBL/GenBank/DDBJ databases">
        <authorList>
            <consortium name="Pathogen Informatics"/>
        </authorList>
    </citation>
    <scope>NUCLEOTIDE SEQUENCE [LARGE SCALE GENOMIC DNA]</scope>
    <source>
        <strain evidence="9 10">Egypt</strain>
    </source>
</reference>
<dbReference type="PANTHER" id="PTHR11085:SF6">
    <property type="entry name" value="NAD-DEPENDENT PROTEIN DEACETYLASE SIRTUIN-2"/>
    <property type="match status" value="1"/>
</dbReference>
<evidence type="ECO:0000256" key="3">
    <source>
        <dbReference type="ARBA" id="ARBA00022833"/>
    </source>
</evidence>
<dbReference type="Pfam" id="PF02146">
    <property type="entry name" value="SIR2"/>
    <property type="match status" value="2"/>
</dbReference>
<feature type="binding site" evidence="7">
    <location>
        <position position="190"/>
    </location>
    <ligand>
        <name>Zn(2+)</name>
        <dbReference type="ChEBI" id="CHEBI:29105"/>
    </ligand>
</feature>
<evidence type="ECO:0000313" key="11">
    <source>
        <dbReference type="WBParaSite" id="ECPE_0000871001-mRNA-1"/>
    </source>
</evidence>
<dbReference type="GO" id="GO:0046872">
    <property type="term" value="F:metal ion binding"/>
    <property type="evidence" value="ECO:0007669"/>
    <property type="project" value="UniProtKB-KW"/>
</dbReference>
<evidence type="ECO:0000256" key="1">
    <source>
        <dbReference type="ARBA" id="ARBA00022679"/>
    </source>
</evidence>
<name>A0A183ANZ9_9TREM</name>
<dbReference type="PROSITE" id="PS50305">
    <property type="entry name" value="SIRTUIN"/>
    <property type="match status" value="1"/>
</dbReference>